<dbReference type="RefSeq" id="WP_171000537.1">
    <property type="nucleotide sequence ID" value="NZ_BJDF01000017.1"/>
</dbReference>
<dbReference type="InterPro" id="IPR000843">
    <property type="entry name" value="HTH_LacI"/>
</dbReference>
<dbReference type="InterPro" id="IPR028082">
    <property type="entry name" value="Peripla_BP_I"/>
</dbReference>
<sequence>MGKITLKDIAQETGYSISKISRAISGSGAINNDDKQKILATARKMGYKTTTVELAEENNSAKIGVLIPRFDAMLTADFIQRLNDRLLEMGFIVDYYTVEGSTMEEPDLLRYVLDHNYKAVIYKPRQVKRDVQAVINTSKTPIFSYGQVYGNCININYDNSKMMYEMTNIAINKGAHSILYVGTFKDDIEVGYKRFDGFMKAVTEHNVTYHYLESACDIDASYEMAKKMDFSNYDAVITANDKLALGVFRYLSENNIIAGKDIILSGVENYDETRTVSPSLTTVKLDNDAVVDKIVDKLDKNDFNAENQIVPYTILRRDSL</sequence>
<dbReference type="SMART" id="SM00354">
    <property type="entry name" value="HTH_LACI"/>
    <property type="match status" value="1"/>
</dbReference>
<gene>
    <name evidence="6" type="ORF">ACFQAV_12630</name>
</gene>
<dbReference type="Pfam" id="PF13377">
    <property type="entry name" value="Peripla_BP_3"/>
    <property type="match status" value="1"/>
</dbReference>
<keyword evidence="3 6" id="KW-0238">DNA-binding</keyword>
<dbReference type="CDD" id="cd01392">
    <property type="entry name" value="HTH_LacI"/>
    <property type="match status" value="1"/>
</dbReference>
<dbReference type="EMBL" id="JBHSSF010000041">
    <property type="protein sequence ID" value="MFC6177655.1"/>
    <property type="molecule type" value="Genomic_DNA"/>
</dbReference>
<evidence type="ECO:0000256" key="2">
    <source>
        <dbReference type="ARBA" id="ARBA00023015"/>
    </source>
</evidence>
<evidence type="ECO:0000313" key="6">
    <source>
        <dbReference type="EMBL" id="MFC6177655.1"/>
    </source>
</evidence>
<keyword evidence="1" id="KW-0678">Repressor</keyword>
<dbReference type="Gene3D" id="3.40.50.2300">
    <property type="match status" value="2"/>
</dbReference>
<reference evidence="7" key="1">
    <citation type="journal article" date="2019" name="Int. J. Syst. Evol. Microbiol.">
        <title>The Global Catalogue of Microorganisms (GCM) 10K type strain sequencing project: providing services to taxonomists for standard genome sequencing and annotation.</title>
        <authorList>
            <consortium name="The Broad Institute Genomics Platform"/>
            <consortium name="The Broad Institute Genome Sequencing Center for Infectious Disease"/>
            <person name="Wu L."/>
            <person name="Ma J."/>
        </authorList>
    </citation>
    <scope>NUCLEOTIDE SEQUENCE [LARGE SCALE GENOMIC DNA]</scope>
    <source>
        <strain evidence="7">CCM 8927</strain>
    </source>
</reference>
<evidence type="ECO:0000256" key="1">
    <source>
        <dbReference type="ARBA" id="ARBA00022491"/>
    </source>
</evidence>
<evidence type="ECO:0000256" key="4">
    <source>
        <dbReference type="ARBA" id="ARBA00023163"/>
    </source>
</evidence>
<dbReference type="InterPro" id="IPR046335">
    <property type="entry name" value="LacI/GalR-like_sensor"/>
</dbReference>
<dbReference type="InterPro" id="IPR010982">
    <property type="entry name" value="Lambda_DNA-bd_dom_sf"/>
</dbReference>
<evidence type="ECO:0000259" key="5">
    <source>
        <dbReference type="SMART" id="SM00354"/>
    </source>
</evidence>
<dbReference type="SUPFAM" id="SSF53822">
    <property type="entry name" value="Periplasmic binding protein-like I"/>
    <property type="match status" value="1"/>
</dbReference>
<evidence type="ECO:0000256" key="3">
    <source>
        <dbReference type="ARBA" id="ARBA00023125"/>
    </source>
</evidence>
<proteinExistence type="predicted"/>
<keyword evidence="2" id="KW-0805">Transcription regulation</keyword>
<protein>
    <submittedName>
        <fullName evidence="6">LacI family DNA-binding transcriptional regulator</fullName>
    </submittedName>
</protein>
<keyword evidence="7" id="KW-1185">Reference proteome</keyword>
<dbReference type="GO" id="GO:0003677">
    <property type="term" value="F:DNA binding"/>
    <property type="evidence" value="ECO:0007669"/>
    <property type="project" value="UniProtKB-KW"/>
</dbReference>
<dbReference type="PANTHER" id="PTHR30146">
    <property type="entry name" value="LACI-RELATED TRANSCRIPTIONAL REPRESSOR"/>
    <property type="match status" value="1"/>
</dbReference>
<feature type="domain" description="HTH lacI-type" evidence="5">
    <location>
        <begin position="3"/>
        <end position="72"/>
    </location>
</feature>
<organism evidence="6 7">
    <name type="scientific">Companilactobacillus huachuanensis</name>
    <dbReference type="NCBI Taxonomy" id="2559914"/>
    <lineage>
        <taxon>Bacteria</taxon>
        <taxon>Bacillati</taxon>
        <taxon>Bacillota</taxon>
        <taxon>Bacilli</taxon>
        <taxon>Lactobacillales</taxon>
        <taxon>Lactobacillaceae</taxon>
        <taxon>Companilactobacillus</taxon>
    </lineage>
</organism>
<accession>A0ABW1RQG3</accession>
<comment type="caution">
    <text evidence="6">The sequence shown here is derived from an EMBL/GenBank/DDBJ whole genome shotgun (WGS) entry which is preliminary data.</text>
</comment>
<evidence type="ECO:0000313" key="7">
    <source>
        <dbReference type="Proteomes" id="UP001596288"/>
    </source>
</evidence>
<dbReference type="PANTHER" id="PTHR30146:SF148">
    <property type="entry name" value="HTH-TYPE TRANSCRIPTIONAL REPRESSOR PURR-RELATED"/>
    <property type="match status" value="1"/>
</dbReference>
<dbReference type="SUPFAM" id="SSF47413">
    <property type="entry name" value="lambda repressor-like DNA-binding domains"/>
    <property type="match status" value="1"/>
</dbReference>
<keyword evidence="4" id="KW-0804">Transcription</keyword>
<name>A0ABW1RQG3_9LACO</name>
<dbReference type="Gene3D" id="1.10.260.40">
    <property type="entry name" value="lambda repressor-like DNA-binding domains"/>
    <property type="match status" value="1"/>
</dbReference>
<dbReference type="Proteomes" id="UP001596288">
    <property type="component" value="Unassembled WGS sequence"/>
</dbReference>